<protein>
    <submittedName>
        <fullName evidence="1">Uncharacterized protein</fullName>
    </submittedName>
</protein>
<dbReference type="KEGG" id="deh:cbdbB23"/>
<name>A0A916KMR4_DEHMC</name>
<organism evidence="1 2">
    <name type="scientific">Dehalococcoides mccartyi (strain CBDB1)</name>
    <dbReference type="NCBI Taxonomy" id="255470"/>
    <lineage>
        <taxon>Bacteria</taxon>
        <taxon>Bacillati</taxon>
        <taxon>Chloroflexota</taxon>
        <taxon>Dehalococcoidia</taxon>
        <taxon>Dehalococcoidales</taxon>
        <taxon>Dehalococcoidaceae</taxon>
        <taxon>Dehalococcoides</taxon>
    </lineage>
</organism>
<dbReference type="Proteomes" id="UP000000433">
    <property type="component" value="Chromosome"/>
</dbReference>
<accession>A0A916KMR4</accession>
<evidence type="ECO:0000313" key="2">
    <source>
        <dbReference type="Proteomes" id="UP000000433"/>
    </source>
</evidence>
<gene>
    <name evidence="1" type="ORF">cbdbB23</name>
</gene>
<evidence type="ECO:0000313" key="1">
    <source>
        <dbReference type="EMBL" id="CAI83179.1"/>
    </source>
</evidence>
<keyword evidence="2" id="KW-1185">Reference proteome</keyword>
<sequence>MVFYCTLALGRKIPWGKFFYFSRDNLP</sequence>
<dbReference type="EMBL" id="AJ965256">
    <property type="protein sequence ID" value="CAI83179.1"/>
    <property type="molecule type" value="Genomic_DNA"/>
</dbReference>
<dbReference type="AlphaFoldDB" id="A0A916KMR4"/>
<reference evidence="1 2" key="1">
    <citation type="journal article" date="2005" name="Nat. Biotechnol.">
        <title>Genome sequence of the chlorinated compound-respiring bacterium Dehalococcoides species strain CBDB1.</title>
        <authorList>
            <person name="Kube M."/>
            <person name="Beck A."/>
            <person name="Zinder S.H."/>
            <person name="Kuhl H."/>
            <person name="Reinhardt R."/>
            <person name="Adrian L."/>
        </authorList>
    </citation>
    <scope>NUCLEOTIDE SEQUENCE [LARGE SCALE GENOMIC DNA]</scope>
    <source>
        <strain evidence="1 2">CBDB1</strain>
    </source>
</reference>
<proteinExistence type="predicted"/>